<dbReference type="InterPro" id="IPR036079">
    <property type="entry name" value="ATPase_csu/dsu_sf"/>
</dbReference>
<comment type="similarity">
    <text evidence="1">Belongs to the V-ATPase V0D/AC39 subunit family.</text>
</comment>
<keyword evidence="3" id="KW-0406">Ion transport</keyword>
<dbReference type="Proteomes" id="UP000789941">
    <property type="component" value="Unassembled WGS sequence"/>
</dbReference>
<keyword evidence="4" id="KW-0472">Membrane</keyword>
<evidence type="ECO:0000256" key="1">
    <source>
        <dbReference type="ARBA" id="ARBA00006709"/>
    </source>
</evidence>
<dbReference type="InterPro" id="IPR002843">
    <property type="entry name" value="ATPase_V0-cplx_csu/dsu"/>
</dbReference>
<reference evidence="5 6" key="1">
    <citation type="submission" date="2019-08" db="EMBL/GenBank/DDBJ databases">
        <authorList>
            <person name="Vazquez-Campos X."/>
        </authorList>
    </citation>
    <scope>NUCLEOTIDE SEQUENCE [LARGE SCALE GENOMIC DNA]</scope>
    <source>
        <strain evidence="5">LFW-283_2</strain>
    </source>
</reference>
<evidence type="ECO:0000313" key="5">
    <source>
        <dbReference type="EMBL" id="VVC03176.1"/>
    </source>
</evidence>
<organism evidence="5 6">
    <name type="scientific">Candidatus Bilamarchaeum dharawalense</name>
    <dbReference type="NCBI Taxonomy" id="2885759"/>
    <lineage>
        <taxon>Archaea</taxon>
        <taxon>Candidatus Micrarchaeota</taxon>
        <taxon>Candidatus Micrarchaeia</taxon>
        <taxon>Candidatus Anstonellales</taxon>
        <taxon>Candidatus Bilamarchaeaceae</taxon>
        <taxon>Candidatus Bilamarchaeum</taxon>
    </lineage>
</organism>
<protein>
    <submittedName>
        <fullName evidence="5">V-type ATP synthase subunit C</fullName>
    </submittedName>
</protein>
<keyword evidence="4" id="KW-0812">Transmembrane</keyword>
<name>A0A5E4LTJ6_9ARCH</name>
<dbReference type="SUPFAM" id="SSF103486">
    <property type="entry name" value="V-type ATP synthase subunit C"/>
    <property type="match status" value="1"/>
</dbReference>
<accession>A0A5E4LTJ6</accession>
<feature type="transmembrane region" description="Helical" evidence="4">
    <location>
        <begin position="318"/>
        <end position="336"/>
    </location>
</feature>
<evidence type="ECO:0000313" key="6">
    <source>
        <dbReference type="Proteomes" id="UP000789941"/>
    </source>
</evidence>
<dbReference type="PANTHER" id="PTHR38682:SF1">
    <property type="entry name" value="V-TYPE ATP SYNTHASE SUBUNIT C"/>
    <property type="match status" value="1"/>
</dbReference>
<evidence type="ECO:0000256" key="4">
    <source>
        <dbReference type="SAM" id="Phobius"/>
    </source>
</evidence>
<dbReference type="GO" id="GO:0046961">
    <property type="term" value="F:proton-transporting ATPase activity, rotational mechanism"/>
    <property type="evidence" value="ECO:0007669"/>
    <property type="project" value="InterPro"/>
</dbReference>
<sequence>MNLQMPKLESRALKYGYSNARVKAMKGLLLKSNQLEEMIRVNSVEAMVELLYKTGYKNELAGAAVNYSGSALVELAASRNFAKIVRKLIKITPKEDQAVVRALLIRWDLLNLKSLMHAKRLKRSYDEVRPYLFEVGGLREEDFKRIMKADEASIMRELRRTELGEKMLAIGTANLSRRMRESFTSALRSLDMFLQMETIIDAYIYMFMDHALSEVGAKEVGDIRQLLRREIDAKNILIIERLKRHGINKEKIFGSLIKGGTLNELTLNRVIEAKDLQAVIHIIRPKFRQIELKGEAGKLKLTDLEIALEKSITAQKVLAFHTTVLSVGVIVGFLLLKEEEINNIRKIAKCKEFNVPENEVREMLVVV</sequence>
<proteinExistence type="inferred from homology"/>
<dbReference type="AlphaFoldDB" id="A0A5E4LTJ6"/>
<dbReference type="InterPro" id="IPR044911">
    <property type="entry name" value="V-type_ATPase_csu/dsu_dom_3"/>
</dbReference>
<dbReference type="Gene3D" id="1.20.1690.10">
    <property type="entry name" value="V-type ATP synthase subunit C domain"/>
    <property type="match status" value="2"/>
</dbReference>
<keyword evidence="2" id="KW-0813">Transport</keyword>
<dbReference type="EMBL" id="CABMJJ010000007">
    <property type="protein sequence ID" value="VVC03176.1"/>
    <property type="molecule type" value="Genomic_DNA"/>
</dbReference>
<comment type="caution">
    <text evidence="5">The sequence shown here is derived from an EMBL/GenBank/DDBJ whole genome shotgun (WGS) entry which is preliminary data.</text>
</comment>
<dbReference type="Pfam" id="PF01992">
    <property type="entry name" value="vATP-synt_AC39"/>
    <property type="match status" value="1"/>
</dbReference>
<gene>
    <name evidence="5" type="primary">atpC</name>
    <name evidence="5" type="ORF">LFW2832_00213</name>
</gene>
<dbReference type="InterPro" id="IPR035067">
    <property type="entry name" value="V-type_ATPase_csu/dsu"/>
</dbReference>
<evidence type="ECO:0000256" key="2">
    <source>
        <dbReference type="ARBA" id="ARBA00022448"/>
    </source>
</evidence>
<keyword evidence="4" id="KW-1133">Transmembrane helix</keyword>
<dbReference type="Gene3D" id="1.10.132.50">
    <property type="entry name" value="ATP synthase (C/AC39) subunit, domain 3"/>
    <property type="match status" value="1"/>
</dbReference>
<dbReference type="InterPro" id="IPR050873">
    <property type="entry name" value="V-ATPase_V0D/AC39_subunit"/>
</dbReference>
<evidence type="ECO:0000256" key="3">
    <source>
        <dbReference type="ARBA" id="ARBA00023065"/>
    </source>
</evidence>
<dbReference type="PANTHER" id="PTHR38682">
    <property type="entry name" value="V-TYPE ATP SYNTHASE SUBUNIT C"/>
    <property type="match status" value="1"/>
</dbReference>